<dbReference type="InterPro" id="IPR038377">
    <property type="entry name" value="Na/Glc_symporter_sf"/>
</dbReference>
<evidence type="ECO:0000256" key="9">
    <source>
        <dbReference type="ARBA" id="ARBA00023065"/>
    </source>
</evidence>
<feature type="transmembrane region" description="Helical" evidence="13">
    <location>
        <begin position="317"/>
        <end position="335"/>
    </location>
</feature>
<feature type="transmembrane region" description="Helical" evidence="13">
    <location>
        <begin position="501"/>
        <end position="523"/>
    </location>
</feature>
<keyword evidence="15" id="KW-1185">Reference proteome</keyword>
<gene>
    <name evidence="14" type="primary">panF</name>
    <name evidence="14" type="ORF">LOKO_03699</name>
</gene>
<dbReference type="AlphaFoldDB" id="A0A120JWY3"/>
<comment type="catalytic activity">
    <reaction evidence="12">
        <text>L-proline(in) + Na(+)(in) = L-proline(out) + Na(+)(out)</text>
        <dbReference type="Rhea" id="RHEA:28967"/>
        <dbReference type="ChEBI" id="CHEBI:29101"/>
        <dbReference type="ChEBI" id="CHEBI:60039"/>
    </reaction>
</comment>
<evidence type="ECO:0000256" key="1">
    <source>
        <dbReference type="ARBA" id="ARBA00004651"/>
    </source>
</evidence>
<keyword evidence="4" id="KW-1003">Cell membrane</keyword>
<evidence type="ECO:0000256" key="6">
    <source>
        <dbReference type="ARBA" id="ARBA00022847"/>
    </source>
</evidence>
<dbReference type="GO" id="GO:0006814">
    <property type="term" value="P:sodium ion transport"/>
    <property type="evidence" value="ECO:0007669"/>
    <property type="project" value="UniProtKB-KW"/>
</dbReference>
<dbReference type="PANTHER" id="PTHR48086">
    <property type="entry name" value="SODIUM/PROLINE SYMPORTER-RELATED"/>
    <property type="match status" value="1"/>
</dbReference>
<keyword evidence="10 13" id="KW-0472">Membrane</keyword>
<dbReference type="InterPro" id="IPR001734">
    <property type="entry name" value="Na/solute_symporter"/>
</dbReference>
<evidence type="ECO:0000256" key="12">
    <source>
        <dbReference type="ARBA" id="ARBA00033708"/>
    </source>
</evidence>
<feature type="transmembrane region" description="Helical" evidence="13">
    <location>
        <begin position="84"/>
        <end position="101"/>
    </location>
</feature>
<keyword evidence="6" id="KW-0769">Symport</keyword>
<evidence type="ECO:0000256" key="8">
    <source>
        <dbReference type="ARBA" id="ARBA00023053"/>
    </source>
</evidence>
<evidence type="ECO:0000256" key="13">
    <source>
        <dbReference type="SAM" id="Phobius"/>
    </source>
</evidence>
<feature type="transmembrane region" description="Helical" evidence="13">
    <location>
        <begin position="393"/>
        <end position="417"/>
    </location>
</feature>
<protein>
    <submittedName>
        <fullName evidence="14">Sodium/pantothenate symporter</fullName>
    </submittedName>
</protein>
<feature type="transmembrane region" description="Helical" evidence="13">
    <location>
        <begin position="424"/>
        <end position="443"/>
    </location>
</feature>
<keyword evidence="7 13" id="KW-1133">Transmembrane helix</keyword>
<keyword evidence="5 13" id="KW-0812">Transmembrane</keyword>
<dbReference type="Proteomes" id="UP000063387">
    <property type="component" value="Chromosome"/>
</dbReference>
<feature type="transmembrane region" description="Helical" evidence="13">
    <location>
        <begin position="449"/>
        <end position="470"/>
    </location>
</feature>
<dbReference type="Pfam" id="PF00474">
    <property type="entry name" value="SSF"/>
    <property type="match status" value="1"/>
</dbReference>
<name>A0A120JWY3_9GAMM</name>
<feature type="transmembrane region" description="Helical" evidence="13">
    <location>
        <begin position="6"/>
        <end position="28"/>
    </location>
</feature>
<comment type="similarity">
    <text evidence="2">Belongs to the sodium:solute symporter (SSF) (TC 2.A.21) family.</text>
</comment>
<evidence type="ECO:0000256" key="7">
    <source>
        <dbReference type="ARBA" id="ARBA00022989"/>
    </source>
</evidence>
<dbReference type="KEGG" id="hco:LOKO_03699"/>
<dbReference type="GO" id="GO:0015293">
    <property type="term" value="F:symporter activity"/>
    <property type="evidence" value="ECO:0007669"/>
    <property type="project" value="UniProtKB-KW"/>
</dbReference>
<reference evidence="14 15" key="2">
    <citation type="submission" date="2016-02" db="EMBL/GenBank/DDBJ databases">
        <authorList>
            <person name="Wen L."/>
            <person name="He K."/>
            <person name="Yang H."/>
        </authorList>
    </citation>
    <scope>NUCLEOTIDE SEQUENCE [LARGE SCALE GENOMIC DNA]</scope>
    <source>
        <strain evidence="14 15">AGD 8-3</strain>
    </source>
</reference>
<dbReference type="GO" id="GO:0005886">
    <property type="term" value="C:plasma membrane"/>
    <property type="evidence" value="ECO:0007669"/>
    <property type="project" value="UniProtKB-SubCell"/>
</dbReference>
<accession>A0A120JWY3</accession>
<dbReference type="PATRIC" id="fig|507626.3.peg.3700"/>
<organism evidence="14 15">
    <name type="scientific">Halomonas chromatireducens</name>
    <dbReference type="NCBI Taxonomy" id="507626"/>
    <lineage>
        <taxon>Bacteria</taxon>
        <taxon>Pseudomonadati</taxon>
        <taxon>Pseudomonadota</taxon>
        <taxon>Gammaproteobacteria</taxon>
        <taxon>Oceanospirillales</taxon>
        <taxon>Halomonadaceae</taxon>
        <taxon>Halomonas</taxon>
    </lineage>
</organism>
<comment type="subcellular location">
    <subcellularLocation>
        <location evidence="1">Cell membrane</location>
        <topology evidence="1">Multi-pass membrane protein</topology>
    </subcellularLocation>
</comment>
<evidence type="ECO:0000256" key="4">
    <source>
        <dbReference type="ARBA" id="ARBA00022475"/>
    </source>
</evidence>
<keyword evidence="11" id="KW-0739">Sodium transport</keyword>
<feature type="transmembrane region" description="Helical" evidence="13">
    <location>
        <begin position="368"/>
        <end position="387"/>
    </location>
</feature>
<dbReference type="PANTHER" id="PTHR48086:SF3">
    <property type="entry name" value="SODIUM_PROLINE SYMPORTER"/>
    <property type="match status" value="1"/>
</dbReference>
<dbReference type="STRING" id="507626.LOKO_03699"/>
<evidence type="ECO:0000256" key="5">
    <source>
        <dbReference type="ARBA" id="ARBA00022692"/>
    </source>
</evidence>
<feature type="transmembrane region" description="Helical" evidence="13">
    <location>
        <begin position="159"/>
        <end position="177"/>
    </location>
</feature>
<feature type="transmembrane region" description="Helical" evidence="13">
    <location>
        <begin position="273"/>
        <end position="297"/>
    </location>
</feature>
<evidence type="ECO:0000256" key="3">
    <source>
        <dbReference type="ARBA" id="ARBA00022448"/>
    </source>
</evidence>
<dbReference type="CDD" id="cd11476">
    <property type="entry name" value="SLC5sbd_DUR3"/>
    <property type="match status" value="1"/>
</dbReference>
<evidence type="ECO:0000256" key="2">
    <source>
        <dbReference type="ARBA" id="ARBA00006434"/>
    </source>
</evidence>
<dbReference type="EMBL" id="CP014226">
    <property type="protein sequence ID" value="AMD02739.1"/>
    <property type="molecule type" value="Genomic_DNA"/>
</dbReference>
<dbReference type="InterPro" id="IPR050277">
    <property type="entry name" value="Sodium:Solute_Symporter"/>
</dbReference>
<dbReference type="PROSITE" id="PS50283">
    <property type="entry name" value="NA_SOLUT_SYMP_3"/>
    <property type="match status" value="1"/>
</dbReference>
<keyword evidence="8" id="KW-0915">Sodium</keyword>
<evidence type="ECO:0000313" key="14">
    <source>
        <dbReference type="EMBL" id="AMD02739.1"/>
    </source>
</evidence>
<feature type="transmembrane region" description="Helical" evidence="13">
    <location>
        <begin position="128"/>
        <end position="153"/>
    </location>
</feature>
<feature type="transmembrane region" description="Helical" evidence="13">
    <location>
        <begin position="230"/>
        <end position="252"/>
    </location>
</feature>
<evidence type="ECO:0000313" key="15">
    <source>
        <dbReference type="Proteomes" id="UP000063387"/>
    </source>
</evidence>
<feature type="transmembrane region" description="Helical" evidence="13">
    <location>
        <begin position="189"/>
        <end position="210"/>
    </location>
</feature>
<sequence length="811" mass="85961">MNSESLYQFSTLTVILLLLAFYGGTYLMTLGIRKKNEDADAFMVSNHRVGFGMGAASMTATWIWAASFYAAATSGYTYGVSGPIHYGLWGALMILFIYPFGRRFRKLAPNAHTLGELIHARHGSSSQLILALSNVLGSVISLMVNFTAAGALVSVLSPLSFQAGVIIAGFGVLLYTLWSGFRASVMTDFAQLVALMAIAIVIIPAVFFAMGGPSELVAGLDNLTVEQANLFSMDAILYQGAPFFVAVLAYAIGNQTISQRLFAVNESHIKPTFITATIGYGAIVIGLGMIGLMALTLGVEPMGGDMNNLIPQMVSGYLPPLFIALFFILVIGSLSSTADSDLSALSAIMMADVYGKNIARGKADPKRMLLVGRLTMIVATAVGIVFASFSLDILVMLVFVGALWGAIVFPVIASCFWNRVTNQAFTTSVLVAMVLFCLARFELLPMSGASGLFFEVLASIGGGVIIGLMVFGFLGRIAGFIAAALALVAMLVFATDFLRDYTVLLASLTAYGASTLVCVVMSLMSRQEDFDFATIGERVGDYDTHEPSVQEGDVATAMNPGPRLLCQCLASDGSSLARAVSCSSPWAPPSKERAVPPPGPVTYRVRRAYPGARWPARFRRCESSQQPLQPLLEPLRLEVRHDSTQFQPDHCSGAGRASGRLPGHGLADPSLSAAKADRLRSLPQGAGLHAAGPVPAVVPGEAQVTGRTRGAGPRRAGRPAAAEAMVAGHRDHPGYRGLRAAAGAGRLRAGLRIAGLRAGLVLRLSPPWGQPCHLAGRRADSLPDHDSDHGCLSAHRFAAALTTARSLPWNR</sequence>
<proteinExistence type="inferred from homology"/>
<dbReference type="Gene3D" id="1.20.1730.10">
    <property type="entry name" value="Sodium/glucose cotransporter"/>
    <property type="match status" value="1"/>
</dbReference>
<feature type="transmembrane region" description="Helical" evidence="13">
    <location>
        <begin position="49"/>
        <end position="72"/>
    </location>
</feature>
<keyword evidence="9" id="KW-0406">Ion transport</keyword>
<evidence type="ECO:0000256" key="11">
    <source>
        <dbReference type="ARBA" id="ARBA00023201"/>
    </source>
</evidence>
<feature type="transmembrane region" description="Helical" evidence="13">
    <location>
        <begin position="477"/>
        <end position="495"/>
    </location>
</feature>
<evidence type="ECO:0000256" key="10">
    <source>
        <dbReference type="ARBA" id="ARBA00023136"/>
    </source>
</evidence>
<keyword evidence="3" id="KW-0813">Transport</keyword>
<reference evidence="14 15" key="1">
    <citation type="journal article" date="2016" name="Genome Announc.">
        <title>Draft Genome Sequence of 'Halomonas chromatireducens' Strain AGD 8-3, a Haloalkaliphilic Chromate- and Selenite-Reducing Gammaproteobacterium.</title>
        <authorList>
            <person name="Sharko F.S."/>
            <person name="Shapovalova A.A."/>
            <person name="Tsygankova S.V."/>
            <person name="Komova A.V."/>
            <person name="Boulygina E.S."/>
            <person name="Teslyuk A.B."/>
            <person name="Gotovtsev P.M."/>
            <person name="Namsaraev Z.B."/>
            <person name="Khijniak T.V."/>
            <person name="Nedoluzhko A.V."/>
            <person name="Vasilov R.G."/>
        </authorList>
    </citation>
    <scope>NUCLEOTIDE SEQUENCE [LARGE SCALE GENOMIC DNA]</scope>
    <source>
        <strain evidence="14 15">AGD 8-3</strain>
    </source>
</reference>